<reference evidence="2 3" key="1">
    <citation type="journal article" date="2021" name="Elife">
        <title>Chloroplast acquisition without the gene transfer in kleptoplastic sea slugs, Plakobranchus ocellatus.</title>
        <authorList>
            <person name="Maeda T."/>
            <person name="Takahashi S."/>
            <person name="Yoshida T."/>
            <person name="Shimamura S."/>
            <person name="Takaki Y."/>
            <person name="Nagai Y."/>
            <person name="Toyoda A."/>
            <person name="Suzuki Y."/>
            <person name="Arimoto A."/>
            <person name="Ishii H."/>
            <person name="Satoh N."/>
            <person name="Nishiyama T."/>
            <person name="Hasebe M."/>
            <person name="Maruyama T."/>
            <person name="Minagawa J."/>
            <person name="Obokata J."/>
            <person name="Shigenobu S."/>
        </authorList>
    </citation>
    <scope>NUCLEOTIDE SEQUENCE [LARGE SCALE GENOMIC DNA]</scope>
</reference>
<gene>
    <name evidence="2" type="ORF">PoB_001894400</name>
</gene>
<evidence type="ECO:0000313" key="3">
    <source>
        <dbReference type="Proteomes" id="UP000735302"/>
    </source>
</evidence>
<name>A0AAV3ZEY5_9GAST</name>
<organism evidence="2 3">
    <name type="scientific">Plakobranchus ocellatus</name>
    <dbReference type="NCBI Taxonomy" id="259542"/>
    <lineage>
        <taxon>Eukaryota</taxon>
        <taxon>Metazoa</taxon>
        <taxon>Spiralia</taxon>
        <taxon>Lophotrochozoa</taxon>
        <taxon>Mollusca</taxon>
        <taxon>Gastropoda</taxon>
        <taxon>Heterobranchia</taxon>
        <taxon>Euthyneura</taxon>
        <taxon>Panpulmonata</taxon>
        <taxon>Sacoglossa</taxon>
        <taxon>Placobranchoidea</taxon>
        <taxon>Plakobranchidae</taxon>
        <taxon>Plakobranchus</taxon>
    </lineage>
</organism>
<comment type="caution">
    <text evidence="2">The sequence shown here is derived from an EMBL/GenBank/DDBJ whole genome shotgun (WGS) entry which is preliminary data.</text>
</comment>
<keyword evidence="3" id="KW-1185">Reference proteome</keyword>
<proteinExistence type="predicted"/>
<accession>A0AAV3ZEY5</accession>
<evidence type="ECO:0000256" key="1">
    <source>
        <dbReference type="SAM" id="MobiDB-lite"/>
    </source>
</evidence>
<feature type="region of interest" description="Disordered" evidence="1">
    <location>
        <begin position="1"/>
        <end position="23"/>
    </location>
</feature>
<dbReference type="AlphaFoldDB" id="A0AAV3ZEY5"/>
<sequence length="78" mass="7990">MSFAKIAGRLRRNSRKPSDAGETTVLRPDLASFVASGSSAAGADGAKGDDSSSAKSAGSSRSFSLAFARVAQIKRLVE</sequence>
<feature type="region of interest" description="Disordered" evidence="1">
    <location>
        <begin position="38"/>
        <end position="61"/>
    </location>
</feature>
<protein>
    <submittedName>
        <fullName evidence="2">Uncharacterized protein</fullName>
    </submittedName>
</protein>
<dbReference type="Proteomes" id="UP000735302">
    <property type="component" value="Unassembled WGS sequence"/>
</dbReference>
<dbReference type="EMBL" id="BLXT01002239">
    <property type="protein sequence ID" value="GFN92438.1"/>
    <property type="molecule type" value="Genomic_DNA"/>
</dbReference>
<evidence type="ECO:0000313" key="2">
    <source>
        <dbReference type="EMBL" id="GFN92438.1"/>
    </source>
</evidence>